<protein>
    <submittedName>
        <fullName evidence="1">Uncharacterized protein</fullName>
    </submittedName>
</protein>
<reference evidence="1" key="2">
    <citation type="submission" date="2021-04" db="EMBL/GenBank/DDBJ databases">
        <authorList>
            <person name="Gilroy R."/>
        </authorList>
    </citation>
    <scope>NUCLEOTIDE SEQUENCE</scope>
    <source>
        <strain evidence="1">2189</strain>
    </source>
</reference>
<gene>
    <name evidence="1" type="ORF">H9851_07425</name>
</gene>
<name>A0A9D1W260_9FIRM</name>
<dbReference type="EMBL" id="DXEW01000036">
    <property type="protein sequence ID" value="HIX51091.1"/>
    <property type="molecule type" value="Genomic_DNA"/>
</dbReference>
<evidence type="ECO:0000313" key="2">
    <source>
        <dbReference type="Proteomes" id="UP000886847"/>
    </source>
</evidence>
<accession>A0A9D1W260</accession>
<proteinExistence type="predicted"/>
<organism evidence="1 2">
    <name type="scientific">Candidatus Borkfalkia faecavium</name>
    <dbReference type="NCBI Taxonomy" id="2838508"/>
    <lineage>
        <taxon>Bacteria</taxon>
        <taxon>Bacillati</taxon>
        <taxon>Bacillota</taxon>
        <taxon>Clostridia</taxon>
        <taxon>Christensenellales</taxon>
        <taxon>Christensenellaceae</taxon>
        <taxon>Candidatus Borkfalkia</taxon>
    </lineage>
</organism>
<dbReference type="Proteomes" id="UP000886847">
    <property type="component" value="Unassembled WGS sequence"/>
</dbReference>
<evidence type="ECO:0000313" key="1">
    <source>
        <dbReference type="EMBL" id="HIX51091.1"/>
    </source>
</evidence>
<comment type="caution">
    <text evidence="1">The sequence shown here is derived from an EMBL/GenBank/DDBJ whole genome shotgun (WGS) entry which is preliminary data.</text>
</comment>
<dbReference type="AlphaFoldDB" id="A0A9D1W260"/>
<sequence>MEPPSFAFLIEKPFDGEDGLEPPTFRYESRSTTRRAWSRPLFDMKAARRKEGLRGVLLYIYIGRKSPCIFCRKMILRKRLTDPPQCDTLMPIVNRNDLPPGKQRWILHRQALADARSRRYFFVRIYHTPAPPVKPTANGGIFSIYA</sequence>
<reference evidence="1" key="1">
    <citation type="journal article" date="2021" name="PeerJ">
        <title>Extensive microbial diversity within the chicken gut microbiome revealed by metagenomics and culture.</title>
        <authorList>
            <person name="Gilroy R."/>
            <person name="Ravi A."/>
            <person name="Getino M."/>
            <person name="Pursley I."/>
            <person name="Horton D.L."/>
            <person name="Alikhan N.F."/>
            <person name="Baker D."/>
            <person name="Gharbi K."/>
            <person name="Hall N."/>
            <person name="Watson M."/>
            <person name="Adriaenssens E.M."/>
            <person name="Foster-Nyarko E."/>
            <person name="Jarju S."/>
            <person name="Secka A."/>
            <person name="Antonio M."/>
            <person name="Oren A."/>
            <person name="Chaudhuri R.R."/>
            <person name="La Ragione R."/>
            <person name="Hildebrand F."/>
            <person name="Pallen M.J."/>
        </authorList>
    </citation>
    <scope>NUCLEOTIDE SEQUENCE</scope>
    <source>
        <strain evidence="1">2189</strain>
    </source>
</reference>